<dbReference type="RefSeq" id="WP_034458154.1">
    <property type="nucleotide sequence ID" value="NZ_CADEAH010000005.1"/>
</dbReference>
<dbReference type="GO" id="GO:0005886">
    <property type="term" value="C:plasma membrane"/>
    <property type="evidence" value="ECO:0007669"/>
    <property type="project" value="InterPro"/>
</dbReference>
<keyword evidence="4" id="KW-0472">Membrane</keyword>
<protein>
    <recommendedName>
        <fullName evidence="5">Translocation and assembly module TamB C-terminal domain-containing protein</fullName>
    </recommendedName>
</protein>
<comment type="subcellular location">
    <subcellularLocation>
        <location evidence="1">Membrane</location>
        <topology evidence="1">Single-pass membrane protein</topology>
    </subcellularLocation>
</comment>
<keyword evidence="3" id="KW-1133">Transmembrane helix</keyword>
<sequence>MKKIMRLSSFFFGFLFFSLCALVFTQKGNLLFSQATVEDRSWLVSLIERKLSAPNRQVRFHNMQGTLFSQTSIDAITISDKKGVWLKITNAKMDWNRLALLRGRMSIKQLSMDQITFLRKPQGNSSFVSSLEAGKFSLPILPLAISIDTLTAQHVAFEQDLFGFSADMSLKGNLTLANGDFDVDIAAQRLDALGFFSVLMKISDSNRTAKIDISVDEPQNGILANVFKLEKRPALNLAMKGEGTFDDLVVGLYLEADHHPVLDGNVVLTSVAEGHSFSTKLVGKFDPLMSPQYRSLFESDVTLKAEMRVTKEGVKYLDHMVIQGEAVNVVANAEITADGFLRRLFIDGKMALDKESESDRLSVSETPKRANVALNVDYGGKGQHSWNGRLVVHHLSNQNIHIRDAIFDMGGVSENLDDATSRHVGIQVKGTFQGVKKSKSTLGEDFGQIVHVHLDTDIVSRKPVLIHDFSITGQGFSAWLKGKMDHFVFKGNLGLKAQTLASFNLLSEQSFSGSADIKAKGTIGLMSGVFDLELSGTADNPKIGFEPFDRLFKGNFTLSGGAAHDTTNLILRHLDLKSQYANIKADGYFSSERAKMDFYAQISDLARLDPRMNGALTIKSIARGHNRLIELDTHAHVAEAFLVGKKLESTTLTMKTLVNNTSSVTSLTGSVKGEGTFAKKPLYLSASFKDSHQIRKFEDVDMRVGSAKITGDLSQTAGFVKGALHIDADDISVLSALFLQEGSGKLKGDFIFDEENGRQKANLKAHVDHLSFAKNKIKKLTLKGDIFDPFGMTQFEGLINAEHIQTPLMMVNRLDVHANGKNGQTVFTVKAMLPNNTNAQLSGSMVTVEFPEGIKREVQIKTIDVKQHNLHATLSKSTTIVFDKEGMTVDELGIAINGGEIILAGNVQNSLNLHLTMNAFPFALVNLWKSDLGAAGTVTGQMTICGSFQKPDLAYDIKGEELTTLALQNKKIMPFVLSAKGKTVDQNLTLNANLTGEGVQAQVQGRISLDKNKLDIHVDLQDLPARLMNSFIEGQALGGVVVGKVDIAGTMKDPSAYFEFSSQSLTAMTHKGPLSINMNVRGSYKKSTFYIENIIATGDKGLDLSINGPVSLNGSEVKLSIEGTIPLAYVDLLLAKRGAYVTGMARIDATLNGELLNPHLIGDFSIVNGSFFDSQTNLGLNNITIEGKLNGDHLFLEKALAVSSEGGSISASGRISNDLQPDLVLHLNNANYNNGSMILATLSGKITMSGHFRDGLVIGGDITVEKAEVLVPDHFRNAKFLDIKNKNLTKSIKKTLERAGVENTNKDRLKFQESSSVILSNMRLIARNQFFVRGRGLDTELGGRINLVGPLNEVHPVGEFRMIRGRFDILSQHLNFDQGQASFSGNLNPTVYFVANKNSGDIRFTVTVSGTIDNLEINFSSQPNLPQDEILAGLIFNRSLNELSPFQIAQLAAAAADLAGASNTSLLNTLRTKIGLDDLDVIVDEKGNTGLRIGRYIHNNIYLGFEAGSDRTTKGTINLDISRHLKAKGTIGNEKNSSIGLFYERDY</sequence>
<evidence type="ECO:0000256" key="3">
    <source>
        <dbReference type="ARBA" id="ARBA00022989"/>
    </source>
</evidence>
<gene>
    <name evidence="6" type="ORF">O9A_00337</name>
</gene>
<dbReference type="InterPro" id="IPR007452">
    <property type="entry name" value="TamB_C"/>
</dbReference>
<dbReference type="PANTHER" id="PTHR36985">
    <property type="entry name" value="TRANSLOCATION AND ASSEMBLY MODULE SUBUNIT TAMB"/>
    <property type="match status" value="1"/>
</dbReference>
<dbReference type="STRING" id="1134510.O9A_00337"/>
<dbReference type="Pfam" id="PF04357">
    <property type="entry name" value="TamB"/>
    <property type="match status" value="1"/>
</dbReference>
<reference evidence="6 7" key="1">
    <citation type="submission" date="2012-04" db="EMBL/GenBank/DDBJ databases">
        <title>The Genome Sequence of Bartonella koehlerae C-29.</title>
        <authorList>
            <consortium name="The Broad Institute Genome Sequencing Platform"/>
            <consortium name="The Broad Institute Genome Sequencing Center for Infectious Disease"/>
            <person name="Feldgarden M."/>
            <person name="Kirby J."/>
            <person name="Kosoy M."/>
            <person name="Birtles R."/>
            <person name="Probert W.S."/>
            <person name="Chiaraviglio L."/>
            <person name="Walker B."/>
            <person name="Young S.K."/>
            <person name="Zeng Q."/>
            <person name="Gargeya S."/>
            <person name="Fitzgerald M."/>
            <person name="Haas B."/>
            <person name="Abouelleil A."/>
            <person name="Alvarado L."/>
            <person name="Arachchi H.M."/>
            <person name="Berlin A.M."/>
            <person name="Chapman S.B."/>
            <person name="Goldberg J."/>
            <person name="Griggs A."/>
            <person name="Gujja S."/>
            <person name="Hansen M."/>
            <person name="Howarth C."/>
            <person name="Imamovic A."/>
            <person name="Larimer J."/>
            <person name="McCowen C."/>
            <person name="Montmayeur A."/>
            <person name="Murphy C."/>
            <person name="Neiman D."/>
            <person name="Pearson M."/>
            <person name="Priest M."/>
            <person name="Roberts A."/>
            <person name="Saif S."/>
            <person name="Shea T."/>
            <person name="Sisk P."/>
            <person name="Sykes S."/>
            <person name="Wortman J."/>
            <person name="Nusbaum C."/>
            <person name="Birren B."/>
        </authorList>
    </citation>
    <scope>NUCLEOTIDE SEQUENCE [LARGE SCALE GENOMIC DNA]</scope>
    <source>
        <strain evidence="6 7">C-29</strain>
    </source>
</reference>
<organism evidence="6 7">
    <name type="scientific">Bartonella koehlerae C-29</name>
    <dbReference type="NCBI Taxonomy" id="1134510"/>
    <lineage>
        <taxon>Bacteria</taxon>
        <taxon>Pseudomonadati</taxon>
        <taxon>Pseudomonadota</taxon>
        <taxon>Alphaproteobacteria</taxon>
        <taxon>Hyphomicrobiales</taxon>
        <taxon>Bartonellaceae</taxon>
        <taxon>Bartonella</taxon>
    </lineage>
</organism>
<dbReference type="Proteomes" id="UP000027015">
    <property type="component" value="Unassembled WGS sequence"/>
</dbReference>
<dbReference type="EMBL" id="AHPL01000003">
    <property type="protein sequence ID" value="KEC56112.1"/>
    <property type="molecule type" value="Genomic_DNA"/>
</dbReference>
<feature type="domain" description="Translocation and assembly module TamB C-terminal" evidence="5">
    <location>
        <begin position="1204"/>
        <end position="1547"/>
    </location>
</feature>
<evidence type="ECO:0000313" key="7">
    <source>
        <dbReference type="Proteomes" id="UP000027015"/>
    </source>
</evidence>
<evidence type="ECO:0000313" key="6">
    <source>
        <dbReference type="EMBL" id="KEC56112.1"/>
    </source>
</evidence>
<name>A0A067WJM1_9HYPH</name>
<keyword evidence="2" id="KW-0812">Transmembrane</keyword>
<comment type="caution">
    <text evidence="6">The sequence shown here is derived from an EMBL/GenBank/DDBJ whole genome shotgun (WGS) entry which is preliminary data.</text>
</comment>
<dbReference type="OrthoDB" id="7784409at2"/>
<evidence type="ECO:0000256" key="2">
    <source>
        <dbReference type="ARBA" id="ARBA00022692"/>
    </source>
</evidence>
<proteinExistence type="predicted"/>
<dbReference type="PATRIC" id="fig|1134510.3.peg.408"/>
<dbReference type="HOGENOM" id="CLU_002202_0_0_5"/>
<dbReference type="GO" id="GO:0009306">
    <property type="term" value="P:protein secretion"/>
    <property type="evidence" value="ECO:0007669"/>
    <property type="project" value="InterPro"/>
</dbReference>
<evidence type="ECO:0000259" key="5">
    <source>
        <dbReference type="Pfam" id="PF04357"/>
    </source>
</evidence>
<dbReference type="PANTHER" id="PTHR36985:SF1">
    <property type="entry name" value="TRANSLOCATION AND ASSEMBLY MODULE SUBUNIT TAMB"/>
    <property type="match status" value="1"/>
</dbReference>
<dbReference type="eggNOG" id="COG2911">
    <property type="taxonomic scope" value="Bacteria"/>
</dbReference>
<evidence type="ECO:0000256" key="1">
    <source>
        <dbReference type="ARBA" id="ARBA00004167"/>
    </source>
</evidence>
<keyword evidence="7" id="KW-1185">Reference proteome</keyword>
<evidence type="ECO:0000256" key="4">
    <source>
        <dbReference type="ARBA" id="ARBA00023136"/>
    </source>
</evidence>
<accession>A0A067WJM1</accession>